<feature type="domain" description="5'-3' exonuclease" evidence="18">
    <location>
        <begin position="2"/>
        <end position="291"/>
    </location>
</feature>
<comment type="caution">
    <text evidence="20">The sequence shown here is derived from an EMBL/GenBank/DDBJ whole genome shotgun (WGS) entry which is preliminary data.</text>
</comment>
<evidence type="ECO:0000256" key="14">
    <source>
        <dbReference type="ARBA" id="ARBA00049244"/>
    </source>
</evidence>
<dbReference type="PRINTS" id="PR00868">
    <property type="entry name" value="DNAPOLI"/>
</dbReference>
<evidence type="ECO:0000256" key="15">
    <source>
        <dbReference type="NCBIfam" id="TIGR00593"/>
    </source>
</evidence>
<comment type="catalytic activity">
    <reaction evidence="14 16">
        <text>DNA(n) + a 2'-deoxyribonucleoside 5'-triphosphate = DNA(n+1) + diphosphate</text>
        <dbReference type="Rhea" id="RHEA:22508"/>
        <dbReference type="Rhea" id="RHEA-COMP:17339"/>
        <dbReference type="Rhea" id="RHEA-COMP:17340"/>
        <dbReference type="ChEBI" id="CHEBI:33019"/>
        <dbReference type="ChEBI" id="CHEBI:61560"/>
        <dbReference type="ChEBI" id="CHEBI:173112"/>
        <dbReference type="EC" id="2.7.7.7"/>
    </reaction>
</comment>
<name>A0A0G1B8I8_9BACT</name>
<dbReference type="FunFam" id="1.10.150.20:FF:000002">
    <property type="entry name" value="DNA polymerase I"/>
    <property type="match status" value="1"/>
</dbReference>
<reference evidence="20 21" key="1">
    <citation type="journal article" date="2015" name="Nature">
        <title>rRNA introns, odd ribosomes, and small enigmatic genomes across a large radiation of phyla.</title>
        <authorList>
            <person name="Brown C.T."/>
            <person name="Hug L.A."/>
            <person name="Thomas B.C."/>
            <person name="Sharon I."/>
            <person name="Castelle C.J."/>
            <person name="Singh A."/>
            <person name="Wilkins M.J."/>
            <person name="Williams K.H."/>
            <person name="Banfield J.F."/>
        </authorList>
    </citation>
    <scope>NUCLEOTIDE SEQUENCE [LARGE SCALE GENOMIC DNA]</scope>
</reference>
<evidence type="ECO:0000256" key="3">
    <source>
        <dbReference type="ARBA" id="ARBA00020311"/>
    </source>
</evidence>
<keyword evidence="10 16" id="KW-0269">Exonuclease</keyword>
<dbReference type="Pfam" id="PF01612">
    <property type="entry name" value="DNA_pol_A_exo1"/>
    <property type="match status" value="1"/>
</dbReference>
<dbReference type="PANTHER" id="PTHR10133:SF27">
    <property type="entry name" value="DNA POLYMERASE NU"/>
    <property type="match status" value="1"/>
</dbReference>
<dbReference type="InterPro" id="IPR019760">
    <property type="entry name" value="DNA-dir_DNA_pol_A_CS"/>
</dbReference>
<dbReference type="NCBIfam" id="TIGR00593">
    <property type="entry name" value="pola"/>
    <property type="match status" value="1"/>
</dbReference>
<keyword evidence="9 16" id="KW-0378">Hydrolase</keyword>
<evidence type="ECO:0000256" key="7">
    <source>
        <dbReference type="ARBA" id="ARBA00022722"/>
    </source>
</evidence>
<dbReference type="SMART" id="SM00474">
    <property type="entry name" value="35EXOc"/>
    <property type="match status" value="1"/>
</dbReference>
<dbReference type="SUPFAM" id="SSF88723">
    <property type="entry name" value="PIN domain-like"/>
    <property type="match status" value="1"/>
</dbReference>
<evidence type="ECO:0000259" key="19">
    <source>
        <dbReference type="SMART" id="SM00482"/>
    </source>
</evidence>
<dbReference type="SUPFAM" id="SSF53098">
    <property type="entry name" value="Ribonuclease H-like"/>
    <property type="match status" value="1"/>
</dbReference>
<evidence type="ECO:0000313" key="21">
    <source>
        <dbReference type="Proteomes" id="UP000034516"/>
    </source>
</evidence>
<evidence type="ECO:0000256" key="6">
    <source>
        <dbReference type="ARBA" id="ARBA00022705"/>
    </source>
</evidence>
<evidence type="ECO:0000259" key="18">
    <source>
        <dbReference type="SMART" id="SM00475"/>
    </source>
</evidence>
<dbReference type="InterPro" id="IPR020046">
    <property type="entry name" value="5-3_exonucl_a-hlix_arch_N"/>
</dbReference>
<dbReference type="Proteomes" id="UP000034516">
    <property type="component" value="Unassembled WGS sequence"/>
</dbReference>
<keyword evidence="4 16" id="KW-0808">Transferase</keyword>
<dbReference type="EC" id="2.7.7.7" evidence="2 15"/>
<feature type="domain" description="3'-5' exonuclease" evidence="17">
    <location>
        <begin position="354"/>
        <end position="539"/>
    </location>
</feature>
<dbReference type="InterPro" id="IPR020045">
    <property type="entry name" value="DNA_polI_H3TH"/>
</dbReference>
<evidence type="ECO:0000256" key="13">
    <source>
        <dbReference type="ARBA" id="ARBA00023204"/>
    </source>
</evidence>
<dbReference type="InterPro" id="IPR002562">
    <property type="entry name" value="3'-5'_exonuclease_dom"/>
</dbReference>
<dbReference type="Pfam" id="PF01367">
    <property type="entry name" value="5_3_exonuc"/>
    <property type="match status" value="1"/>
</dbReference>
<evidence type="ECO:0000256" key="11">
    <source>
        <dbReference type="ARBA" id="ARBA00022932"/>
    </source>
</evidence>
<keyword evidence="8 16" id="KW-0227">DNA damage</keyword>
<proteinExistence type="inferred from homology"/>
<dbReference type="InterPro" id="IPR018320">
    <property type="entry name" value="DNA_polymerase_1"/>
</dbReference>
<protein>
    <recommendedName>
        <fullName evidence="3 15">DNA polymerase I</fullName>
        <ecNumber evidence="2 15">2.7.7.7</ecNumber>
    </recommendedName>
</protein>
<dbReference type="InterPro" id="IPR029060">
    <property type="entry name" value="PIN-like_dom_sf"/>
</dbReference>
<dbReference type="InterPro" id="IPR001098">
    <property type="entry name" value="DNA-dir_DNA_pol_A_palm_dom"/>
</dbReference>
<keyword evidence="11 16" id="KW-0239">DNA-directed DNA polymerase</keyword>
<dbReference type="PANTHER" id="PTHR10133">
    <property type="entry name" value="DNA POLYMERASE I"/>
    <property type="match status" value="1"/>
</dbReference>
<dbReference type="FunFam" id="1.20.1060.10:FF:000001">
    <property type="entry name" value="DNA polymerase I"/>
    <property type="match status" value="1"/>
</dbReference>
<keyword evidence="6 16" id="KW-0235">DNA replication</keyword>
<keyword evidence="13 16" id="KW-0234">DNA repair</keyword>
<evidence type="ECO:0000256" key="4">
    <source>
        <dbReference type="ARBA" id="ARBA00022679"/>
    </source>
</evidence>
<evidence type="ECO:0000256" key="1">
    <source>
        <dbReference type="ARBA" id="ARBA00007705"/>
    </source>
</evidence>
<dbReference type="Gene3D" id="3.30.70.370">
    <property type="match status" value="1"/>
</dbReference>
<dbReference type="CDD" id="cd06139">
    <property type="entry name" value="DNA_polA_I_Ecoli_like_exo"/>
    <property type="match status" value="1"/>
</dbReference>
<dbReference type="GO" id="GO:0008409">
    <property type="term" value="F:5'-3' exonuclease activity"/>
    <property type="evidence" value="ECO:0007669"/>
    <property type="project" value="UniProtKB-UniRule"/>
</dbReference>
<dbReference type="NCBIfam" id="NF004397">
    <property type="entry name" value="PRK05755.1"/>
    <property type="match status" value="1"/>
</dbReference>
<dbReference type="InterPro" id="IPR036279">
    <property type="entry name" value="5-3_exonuclease_C_sf"/>
</dbReference>
<dbReference type="GO" id="GO:0006302">
    <property type="term" value="P:double-strand break repair"/>
    <property type="evidence" value="ECO:0007669"/>
    <property type="project" value="TreeGrafter"/>
</dbReference>
<dbReference type="EMBL" id="LCCW01000010">
    <property type="protein sequence ID" value="KKS42626.1"/>
    <property type="molecule type" value="Genomic_DNA"/>
</dbReference>
<dbReference type="Gene3D" id="1.10.150.20">
    <property type="entry name" value="5' to 3' exonuclease, C-terminal subdomain"/>
    <property type="match status" value="2"/>
</dbReference>
<dbReference type="CDD" id="cd09859">
    <property type="entry name" value="PIN_53EXO"/>
    <property type="match status" value="1"/>
</dbReference>
<feature type="domain" description="DNA-directed DNA polymerase family A palm" evidence="19">
    <location>
        <begin position="708"/>
        <end position="916"/>
    </location>
</feature>
<dbReference type="CDD" id="cd08637">
    <property type="entry name" value="DNA_pol_A_pol_I_C"/>
    <property type="match status" value="1"/>
</dbReference>
<dbReference type="Pfam" id="PF02739">
    <property type="entry name" value="5_3_exonuc_N"/>
    <property type="match status" value="1"/>
</dbReference>
<comment type="similarity">
    <text evidence="1 16">Belongs to the DNA polymerase type-A family.</text>
</comment>
<comment type="function">
    <text evidence="16">In addition to polymerase activity, this DNA polymerase exhibits 3'-5' and 5'-3' exonuclease activity.</text>
</comment>
<evidence type="ECO:0000256" key="9">
    <source>
        <dbReference type="ARBA" id="ARBA00022801"/>
    </source>
</evidence>
<evidence type="ECO:0000256" key="2">
    <source>
        <dbReference type="ARBA" id="ARBA00012417"/>
    </source>
</evidence>
<dbReference type="InterPro" id="IPR036397">
    <property type="entry name" value="RNaseH_sf"/>
</dbReference>
<dbReference type="InterPro" id="IPR002298">
    <property type="entry name" value="DNA_polymerase_A"/>
</dbReference>
<dbReference type="GO" id="GO:0006261">
    <property type="term" value="P:DNA-templated DNA replication"/>
    <property type="evidence" value="ECO:0007669"/>
    <property type="project" value="UniProtKB-UniRule"/>
</dbReference>
<sequence length="952" mass="107545">MKKEKIAIIDANAIIHRAFHALPPLMTKGGVLVNAVYGFANILLKVLKDIKPDYVAVCFDVSKETFRSKMYKEYKAQREKAPDELYGQIELVKEMIKAFNMPIYAIKGYEADDLIGTIVQENKKTRKQESNKTELENIIVTGDMDTLQLIDENTKVYTLRKGVADTFIYDAEAVKERFGFGPEKVVDYKALRGDPSDNIPGVKGIGEKTATELIKEFGTLEKVYEYVDKIPNPKSQIQNKSQISNSKDFKIKSAVLEKLMEHKKEAFLSKELATIKQDVEIDFDLANCRLRPFDAAKIFELFQQWNFKSLISRIPQAEKDLIKGQTSLFGKQPGEQVQQVRPGQPEEFQLRQGYELVASEGQFGKFIDQLAKQKIFAIDTETTGLDPFQSDLIGISFSWETGKGYYLPYGKNFKFKILNFQLLFNKLKGILDDENIKKVGHNIKFDMETLAGAGLALKGVEFDTMVGSYLLNPGSRQHNLDAVIFSEFGYEMTSIESLIGKGKDQLTMDKVDIKRVADYAIEDADYTWRLHGRLKKQLIKNNLLDLMDKIESPLIPVLAAMETNGVMIDVPFLRKMSGELAQRLNALEKKIYKMAGITFNIRSPLQLKEILFGKMGISKSGLAKTKTGTSTAAAELDKLQGSHPIIDLILEHRGLAKLKSTYTDSLPELINKKTGRIHTSFNQTVTATGRLSSSEPNLQNIPIRSELGKKIRQAFIAPVNHKIVAVDYSQIELRMAAVMSGDKKMLQAFKNNEDIHRRTAAEVFGIDAKDVTPDMRRKAKEVNFGVLYGLGARGLAQRTGASYEEAMIFIEKYFDVYGELKEYLEETLEKAHELEYVETLFGRKRYLPDINAEHQQIRSAAERMAVNHPLQGTAADLIKLAMISLQKSISQEPTLKDAKMILQVHDELIFEIPEKNALKAGNRIKEIMENIHKFKCPIVAEMSLGDNWGECK</sequence>
<keyword evidence="12 16" id="KW-0238">DNA-binding</keyword>
<keyword evidence="7" id="KW-0540">Nuclease</keyword>
<dbReference type="GO" id="GO:0003887">
    <property type="term" value="F:DNA-directed DNA polymerase activity"/>
    <property type="evidence" value="ECO:0007669"/>
    <property type="project" value="UniProtKB-UniRule"/>
</dbReference>
<dbReference type="GO" id="GO:0003677">
    <property type="term" value="F:DNA binding"/>
    <property type="evidence" value="ECO:0007669"/>
    <property type="project" value="UniProtKB-UniRule"/>
</dbReference>
<evidence type="ECO:0000256" key="8">
    <source>
        <dbReference type="ARBA" id="ARBA00022763"/>
    </source>
</evidence>
<dbReference type="InterPro" id="IPR012337">
    <property type="entry name" value="RNaseH-like_sf"/>
</dbReference>
<dbReference type="SMART" id="SM00279">
    <property type="entry name" value="HhH2"/>
    <property type="match status" value="1"/>
</dbReference>
<dbReference type="SMART" id="SM00475">
    <property type="entry name" value="53EXOc"/>
    <property type="match status" value="1"/>
</dbReference>
<dbReference type="InterPro" id="IPR043502">
    <property type="entry name" value="DNA/RNA_pol_sf"/>
</dbReference>
<dbReference type="InterPro" id="IPR008918">
    <property type="entry name" value="HhH2"/>
</dbReference>
<evidence type="ECO:0000313" key="20">
    <source>
        <dbReference type="EMBL" id="KKS42626.1"/>
    </source>
</evidence>
<dbReference type="Gene3D" id="1.20.1060.10">
    <property type="entry name" value="Taq DNA Polymerase, Chain T, domain 4"/>
    <property type="match status" value="1"/>
</dbReference>
<dbReference type="InterPro" id="IPR002421">
    <property type="entry name" value="5-3_exonuclease"/>
</dbReference>
<accession>A0A0G1B8I8</accession>
<dbReference type="Gene3D" id="3.30.420.10">
    <property type="entry name" value="Ribonuclease H-like superfamily/Ribonuclease H"/>
    <property type="match status" value="1"/>
</dbReference>
<dbReference type="FunFam" id="1.10.150.20:FF:000003">
    <property type="entry name" value="DNA polymerase I"/>
    <property type="match status" value="1"/>
</dbReference>
<evidence type="ECO:0000256" key="16">
    <source>
        <dbReference type="RuleBase" id="RU004460"/>
    </source>
</evidence>
<dbReference type="CDD" id="cd09898">
    <property type="entry name" value="H3TH_53EXO"/>
    <property type="match status" value="1"/>
</dbReference>
<gene>
    <name evidence="16" type="primary">polA</name>
    <name evidence="20" type="ORF">UV02_C0010G0010</name>
</gene>
<dbReference type="Pfam" id="PF00476">
    <property type="entry name" value="DNA_pol_A"/>
    <property type="match status" value="1"/>
</dbReference>
<dbReference type="AlphaFoldDB" id="A0A0G1B8I8"/>
<organism evidence="20 21">
    <name type="scientific">Candidatus Kuenenbacteria bacterium GW2011_GWA2_42_15</name>
    <dbReference type="NCBI Taxonomy" id="1618677"/>
    <lineage>
        <taxon>Bacteria</taxon>
        <taxon>Candidatus Kueneniibacteriota</taxon>
    </lineage>
</organism>
<dbReference type="SUPFAM" id="SSF47807">
    <property type="entry name" value="5' to 3' exonuclease, C-terminal subdomain"/>
    <property type="match status" value="1"/>
</dbReference>
<evidence type="ECO:0000259" key="17">
    <source>
        <dbReference type="SMART" id="SM00474"/>
    </source>
</evidence>
<dbReference type="SUPFAM" id="SSF56672">
    <property type="entry name" value="DNA/RNA polymerases"/>
    <property type="match status" value="1"/>
</dbReference>
<evidence type="ECO:0000256" key="12">
    <source>
        <dbReference type="ARBA" id="ARBA00023125"/>
    </source>
</evidence>
<dbReference type="PROSITE" id="PS00447">
    <property type="entry name" value="DNA_POLYMERASE_A"/>
    <property type="match status" value="1"/>
</dbReference>
<dbReference type="SMART" id="SM00482">
    <property type="entry name" value="POLAc"/>
    <property type="match status" value="1"/>
</dbReference>
<dbReference type="Gene3D" id="3.40.50.1010">
    <property type="entry name" value="5'-nuclease"/>
    <property type="match status" value="1"/>
</dbReference>
<evidence type="ECO:0000256" key="10">
    <source>
        <dbReference type="ARBA" id="ARBA00022839"/>
    </source>
</evidence>
<dbReference type="GO" id="GO:0008408">
    <property type="term" value="F:3'-5' exonuclease activity"/>
    <property type="evidence" value="ECO:0007669"/>
    <property type="project" value="UniProtKB-UniRule"/>
</dbReference>
<evidence type="ECO:0000256" key="5">
    <source>
        <dbReference type="ARBA" id="ARBA00022695"/>
    </source>
</evidence>
<keyword evidence="5 16" id="KW-0548">Nucleotidyltransferase</keyword>
<dbReference type="PATRIC" id="fig|1618677.3.peg.201"/>